<protein>
    <submittedName>
        <fullName evidence="1">Mitochondrial matrix iron chaperone</fullName>
        <ecNumber evidence="1">1.16.3.1</ecNumber>
    </submittedName>
</protein>
<proteinExistence type="predicted"/>
<evidence type="ECO:0000313" key="1">
    <source>
        <dbReference type="EMBL" id="KAJ9068200.1"/>
    </source>
</evidence>
<keyword evidence="1" id="KW-0560">Oxidoreductase</keyword>
<evidence type="ECO:0000313" key="2">
    <source>
        <dbReference type="Proteomes" id="UP001165960"/>
    </source>
</evidence>
<dbReference type="EMBL" id="QTSX02003770">
    <property type="protein sequence ID" value="KAJ9068200.1"/>
    <property type="molecule type" value="Genomic_DNA"/>
</dbReference>
<dbReference type="Proteomes" id="UP001165960">
    <property type="component" value="Unassembled WGS sequence"/>
</dbReference>
<comment type="caution">
    <text evidence="1">The sequence shown here is derived from an EMBL/GenBank/DDBJ whole genome shotgun (WGS) entry which is preliminary data.</text>
</comment>
<dbReference type="EC" id="1.16.3.1" evidence="1"/>
<reference evidence="1" key="1">
    <citation type="submission" date="2022-04" db="EMBL/GenBank/DDBJ databases">
        <title>Genome of the entomopathogenic fungus Entomophthora muscae.</title>
        <authorList>
            <person name="Elya C."/>
            <person name="Lovett B.R."/>
            <person name="Lee E."/>
            <person name="Macias A.M."/>
            <person name="Hajek A.E."/>
            <person name="De Bivort B.L."/>
            <person name="Kasson M.T."/>
            <person name="De Fine Licht H.H."/>
            <person name="Stajich J.E."/>
        </authorList>
    </citation>
    <scope>NUCLEOTIDE SEQUENCE</scope>
    <source>
        <strain evidence="1">Berkeley</strain>
    </source>
</reference>
<name>A0ACC2T0U4_9FUNG</name>
<organism evidence="1 2">
    <name type="scientific">Entomophthora muscae</name>
    <dbReference type="NCBI Taxonomy" id="34485"/>
    <lineage>
        <taxon>Eukaryota</taxon>
        <taxon>Fungi</taxon>
        <taxon>Fungi incertae sedis</taxon>
        <taxon>Zoopagomycota</taxon>
        <taxon>Entomophthoromycotina</taxon>
        <taxon>Entomophthoromycetes</taxon>
        <taxon>Entomophthorales</taxon>
        <taxon>Entomophthoraceae</taxon>
        <taxon>Entomophthora</taxon>
    </lineage>
</organism>
<keyword evidence="2" id="KW-1185">Reference proteome</keyword>
<accession>A0ACC2T0U4</accession>
<sequence length="172" mass="19660">MSMIKAFKRLGTIRCSLKANSLHTVNASRLLKLKYPKLSSLNFSHYSSLTPQKDAKFQISTLDKLQFEKYAEATLSHLVDTLEDLIQDHGDKDFDIEYSSGVMTLCLGDFGTYVINKQPPNSQIWLSSPISGPKRYDFDIASEQWFYYRENTTLFQLLEKELSEAFGVAVKL</sequence>
<gene>
    <name evidence="1" type="primary">YFH1_2</name>
    <name evidence="1" type="ORF">DSO57_1031054</name>
</gene>